<keyword evidence="5" id="KW-0449">Lipoprotein</keyword>
<evidence type="ECO:0000313" key="6">
    <source>
        <dbReference type="Proteomes" id="UP001501490"/>
    </source>
</evidence>
<reference evidence="6" key="1">
    <citation type="journal article" date="2019" name="Int. J. Syst. Evol. Microbiol.">
        <title>The Global Catalogue of Microorganisms (GCM) 10K type strain sequencing project: providing services to taxonomists for standard genome sequencing and annotation.</title>
        <authorList>
            <consortium name="The Broad Institute Genomics Platform"/>
            <consortium name="The Broad Institute Genome Sequencing Center for Infectious Disease"/>
            <person name="Wu L."/>
            <person name="Ma J."/>
        </authorList>
    </citation>
    <scope>NUCLEOTIDE SEQUENCE [LARGE SCALE GENOMIC DNA]</scope>
    <source>
        <strain evidence="6">JCM 16929</strain>
    </source>
</reference>
<dbReference type="InterPro" id="IPR018976">
    <property type="entry name" value="Imelysin-like"/>
</dbReference>
<evidence type="ECO:0000256" key="2">
    <source>
        <dbReference type="ARBA" id="ARBA00005989"/>
    </source>
</evidence>
<keyword evidence="3" id="KW-0732">Signal</keyword>
<evidence type="ECO:0000259" key="4">
    <source>
        <dbReference type="Pfam" id="PF09375"/>
    </source>
</evidence>
<dbReference type="PANTHER" id="PTHR39192:SF1">
    <property type="entry name" value="IRON UPTAKE SYSTEM COMPONENT EFEO"/>
    <property type="match status" value="1"/>
</dbReference>
<dbReference type="Proteomes" id="UP001501490">
    <property type="component" value="Unassembled WGS sequence"/>
</dbReference>
<organism evidence="5 6">
    <name type="scientific">Microlunatus ginsengisoli</name>
    <dbReference type="NCBI Taxonomy" id="363863"/>
    <lineage>
        <taxon>Bacteria</taxon>
        <taxon>Bacillati</taxon>
        <taxon>Actinomycetota</taxon>
        <taxon>Actinomycetes</taxon>
        <taxon>Propionibacteriales</taxon>
        <taxon>Propionibacteriaceae</taxon>
        <taxon>Microlunatus</taxon>
    </lineage>
</organism>
<comment type="subcellular location">
    <subcellularLocation>
        <location evidence="1">Cell envelope</location>
    </subcellularLocation>
</comment>
<gene>
    <name evidence="5" type="ORF">GCM10022236_49870</name>
</gene>
<dbReference type="InterPro" id="IPR050894">
    <property type="entry name" value="EfeM/EfeO_iron_uptake"/>
</dbReference>
<proteinExistence type="inferred from homology"/>
<dbReference type="InterPro" id="IPR038352">
    <property type="entry name" value="Imelysin_sf"/>
</dbReference>
<keyword evidence="6" id="KW-1185">Reference proteome</keyword>
<sequence>MTNVVVSTGACGQGWTATGAGRQRFRLRNTDTRPGEVYLVDAATGGVVASVDDLGPGTVTPMTVDLGGGRYRFECVMEDAAVVRGAVVAVAGAPGVAGVRPVSMQDLIPATKAYEAYVRKQLPNLVTLVDRLDRDVRTGRLARARHDWLAAHLAYERLGAAYGAFGDVDDAVNGRAAGLQDGVRDSRFTGFHRIEYGLWHGQPAAEIRPYTAGLVRDVRDLARAFASARIDPLDVSIRAHEITENALQFELSGRSDYGSGSALATVRANLDGTRVVLDLLRPLLAPRYPAARLVDHRISRTMADLEAIRRHGTWPSLAALSRSQREQIDADVSELTELLAPVASILEPRRTS</sequence>
<feature type="domain" description="Imelysin-like" evidence="4">
    <location>
        <begin position="110"/>
        <end position="341"/>
    </location>
</feature>
<dbReference type="RefSeq" id="WP_344809777.1">
    <property type="nucleotide sequence ID" value="NZ_BAABAB010000051.1"/>
</dbReference>
<comment type="caution">
    <text evidence="5">The sequence shown here is derived from an EMBL/GenBank/DDBJ whole genome shotgun (WGS) entry which is preliminary data.</text>
</comment>
<dbReference type="PANTHER" id="PTHR39192">
    <property type="entry name" value="IRON UPTAKE SYSTEM COMPONENT EFEO"/>
    <property type="match status" value="1"/>
</dbReference>
<dbReference type="Gene3D" id="1.20.1420.20">
    <property type="entry name" value="M75 peptidase, HXXE motif"/>
    <property type="match status" value="1"/>
</dbReference>
<evidence type="ECO:0000256" key="1">
    <source>
        <dbReference type="ARBA" id="ARBA00004196"/>
    </source>
</evidence>
<accession>A0ABP7AV28</accession>
<evidence type="ECO:0000313" key="5">
    <source>
        <dbReference type="EMBL" id="GAA3641230.1"/>
    </source>
</evidence>
<comment type="similarity">
    <text evidence="2">Belongs to the EfeM/EfeO family.</text>
</comment>
<dbReference type="EMBL" id="BAABAB010000051">
    <property type="protein sequence ID" value="GAA3641230.1"/>
    <property type="molecule type" value="Genomic_DNA"/>
</dbReference>
<dbReference type="Pfam" id="PF09375">
    <property type="entry name" value="Peptidase_M75"/>
    <property type="match status" value="1"/>
</dbReference>
<name>A0ABP7AV28_9ACTN</name>
<protein>
    <submittedName>
        <fullName evidence="5">EfeM/EfeO family lipoprotein</fullName>
    </submittedName>
</protein>
<dbReference type="CDD" id="cd14656">
    <property type="entry name" value="Imelysin-like_EfeO"/>
    <property type="match status" value="1"/>
</dbReference>
<evidence type="ECO:0000256" key="3">
    <source>
        <dbReference type="ARBA" id="ARBA00022729"/>
    </source>
</evidence>
<dbReference type="InterPro" id="IPR034981">
    <property type="entry name" value="Imelysin-like_EfeO/Algp7"/>
</dbReference>